<evidence type="ECO:0000256" key="2">
    <source>
        <dbReference type="ARBA" id="ARBA00001966"/>
    </source>
</evidence>
<dbReference type="RefSeq" id="WP_145276768.1">
    <property type="nucleotide sequence ID" value="NZ_CP036426.1"/>
</dbReference>
<keyword evidence="7" id="KW-0004">4Fe-4S</keyword>
<proteinExistence type="inferred from homology"/>
<comment type="cofactor">
    <cofactor evidence="2">
        <name>[4Fe-4S] cluster</name>
        <dbReference type="ChEBI" id="CHEBI:49883"/>
    </cofactor>
</comment>
<evidence type="ECO:0000256" key="7">
    <source>
        <dbReference type="ARBA" id="ARBA00022485"/>
    </source>
</evidence>
<dbReference type="Gene3D" id="1.10.340.30">
    <property type="entry name" value="Hypothetical protein, domain 2"/>
    <property type="match status" value="1"/>
</dbReference>
<dbReference type="InterPro" id="IPR003265">
    <property type="entry name" value="HhH-GPD_domain"/>
</dbReference>
<dbReference type="Gene3D" id="1.10.1670.10">
    <property type="entry name" value="Helix-hairpin-Helix base-excision DNA repair enzymes (C-terminal)"/>
    <property type="match status" value="1"/>
</dbReference>
<keyword evidence="13" id="KW-0234">DNA repair</keyword>
<dbReference type="GO" id="GO:0051539">
    <property type="term" value="F:4 iron, 4 sulfur cluster binding"/>
    <property type="evidence" value="ECO:0007669"/>
    <property type="project" value="UniProtKB-KW"/>
</dbReference>
<evidence type="ECO:0000259" key="16">
    <source>
        <dbReference type="SMART" id="SM00478"/>
    </source>
</evidence>
<comment type="catalytic activity">
    <reaction evidence="1">
        <text>Hydrolyzes free adenine bases from 7,8-dihydro-8-oxoguanine:adenine mismatched double-stranded DNA, leaving an apurinic site.</text>
        <dbReference type="EC" id="3.2.2.31"/>
    </reaction>
</comment>
<dbReference type="InterPro" id="IPR023170">
    <property type="entry name" value="HhH_base_excis_C"/>
</dbReference>
<reference evidence="17 18" key="1">
    <citation type="submission" date="2019-02" db="EMBL/GenBank/DDBJ databases">
        <title>Deep-cultivation of Planctomycetes and their phenomic and genomic characterization uncovers novel biology.</title>
        <authorList>
            <person name="Wiegand S."/>
            <person name="Jogler M."/>
            <person name="Boedeker C."/>
            <person name="Pinto D."/>
            <person name="Vollmers J."/>
            <person name="Rivas-Marin E."/>
            <person name="Kohn T."/>
            <person name="Peeters S.H."/>
            <person name="Heuer A."/>
            <person name="Rast P."/>
            <person name="Oberbeckmann S."/>
            <person name="Bunk B."/>
            <person name="Jeske O."/>
            <person name="Meyerdierks A."/>
            <person name="Storesund J.E."/>
            <person name="Kallscheuer N."/>
            <person name="Luecker S."/>
            <person name="Lage O.M."/>
            <person name="Pohl T."/>
            <person name="Merkel B.J."/>
            <person name="Hornburger P."/>
            <person name="Mueller R.-W."/>
            <person name="Bruemmer F."/>
            <person name="Labrenz M."/>
            <person name="Spormann A.M."/>
            <person name="Op den Camp H."/>
            <person name="Overmann J."/>
            <person name="Amann R."/>
            <person name="Jetten M.S.M."/>
            <person name="Mascher T."/>
            <person name="Medema M.H."/>
            <person name="Devos D.P."/>
            <person name="Kaster A.-K."/>
            <person name="Ovreas L."/>
            <person name="Rohde M."/>
            <person name="Galperin M.Y."/>
            <person name="Jogler C."/>
        </authorList>
    </citation>
    <scope>NUCLEOTIDE SEQUENCE [LARGE SCALE GENOMIC DNA]</scope>
    <source>
        <strain evidence="17 18">ElP</strain>
    </source>
</reference>
<keyword evidence="9" id="KW-0227">DNA damage</keyword>
<evidence type="ECO:0000256" key="5">
    <source>
        <dbReference type="ARBA" id="ARBA00012045"/>
    </source>
</evidence>
<evidence type="ECO:0000256" key="10">
    <source>
        <dbReference type="ARBA" id="ARBA00022801"/>
    </source>
</evidence>
<dbReference type="OrthoDB" id="9802365at2"/>
<keyword evidence="18" id="KW-1185">Reference proteome</keyword>
<dbReference type="Pfam" id="PF00730">
    <property type="entry name" value="HhH-GPD"/>
    <property type="match status" value="1"/>
</dbReference>
<dbReference type="InterPro" id="IPR015797">
    <property type="entry name" value="NUDIX_hydrolase-like_dom_sf"/>
</dbReference>
<comment type="similarity">
    <text evidence="4">Belongs to the Nth/MutY family.</text>
</comment>
<dbReference type="InterPro" id="IPR011257">
    <property type="entry name" value="DNA_glycosylase"/>
</dbReference>
<dbReference type="SUPFAM" id="SSF48150">
    <property type="entry name" value="DNA-glycosylase"/>
    <property type="match status" value="1"/>
</dbReference>
<dbReference type="SMART" id="SM00478">
    <property type="entry name" value="ENDO3c"/>
    <property type="match status" value="1"/>
</dbReference>
<keyword evidence="11" id="KW-0408">Iron</keyword>
<dbReference type="SMART" id="SM00525">
    <property type="entry name" value="FES"/>
    <property type="match status" value="1"/>
</dbReference>
<dbReference type="GO" id="GO:0034039">
    <property type="term" value="F:8-oxo-7,8-dihydroguanine DNA N-glycosylase activity"/>
    <property type="evidence" value="ECO:0007669"/>
    <property type="project" value="TreeGrafter"/>
</dbReference>
<dbReference type="KEGG" id="tpla:ElP_62990"/>
<accession>A0A518HBY6</accession>
<dbReference type="GO" id="GO:0032357">
    <property type="term" value="F:oxidized purine DNA binding"/>
    <property type="evidence" value="ECO:0007669"/>
    <property type="project" value="TreeGrafter"/>
</dbReference>
<feature type="domain" description="HhH-GPD" evidence="16">
    <location>
        <begin position="65"/>
        <end position="216"/>
    </location>
</feature>
<name>A0A518HBY6_9BACT</name>
<evidence type="ECO:0000256" key="1">
    <source>
        <dbReference type="ARBA" id="ARBA00000843"/>
    </source>
</evidence>
<dbReference type="InterPro" id="IPR003651">
    <property type="entry name" value="Endonuclease3_FeS-loop_motif"/>
</dbReference>
<dbReference type="EC" id="3.2.2.31" evidence="5"/>
<dbReference type="PANTHER" id="PTHR42944:SF1">
    <property type="entry name" value="ADENINE DNA GLYCOSYLASE"/>
    <property type="match status" value="1"/>
</dbReference>
<organism evidence="17 18">
    <name type="scientific">Tautonia plasticadhaerens</name>
    <dbReference type="NCBI Taxonomy" id="2527974"/>
    <lineage>
        <taxon>Bacteria</taxon>
        <taxon>Pseudomonadati</taxon>
        <taxon>Planctomycetota</taxon>
        <taxon>Planctomycetia</taxon>
        <taxon>Isosphaerales</taxon>
        <taxon>Isosphaeraceae</taxon>
        <taxon>Tautonia</taxon>
    </lineage>
</organism>
<evidence type="ECO:0000256" key="15">
    <source>
        <dbReference type="SAM" id="MobiDB-lite"/>
    </source>
</evidence>
<feature type="region of interest" description="Disordered" evidence="15">
    <location>
        <begin position="293"/>
        <end position="312"/>
    </location>
</feature>
<dbReference type="PANTHER" id="PTHR42944">
    <property type="entry name" value="ADENINE DNA GLYCOSYLASE"/>
    <property type="match status" value="1"/>
</dbReference>
<evidence type="ECO:0000256" key="8">
    <source>
        <dbReference type="ARBA" id="ARBA00022723"/>
    </source>
</evidence>
<dbReference type="InterPro" id="IPR044298">
    <property type="entry name" value="MIG/MutY"/>
</dbReference>
<keyword evidence="8" id="KW-0479">Metal-binding</keyword>
<evidence type="ECO:0000256" key="3">
    <source>
        <dbReference type="ARBA" id="ARBA00002933"/>
    </source>
</evidence>
<dbReference type="GO" id="GO:0006298">
    <property type="term" value="P:mismatch repair"/>
    <property type="evidence" value="ECO:0007669"/>
    <property type="project" value="TreeGrafter"/>
</dbReference>
<evidence type="ECO:0000313" key="18">
    <source>
        <dbReference type="Proteomes" id="UP000317835"/>
    </source>
</evidence>
<dbReference type="Proteomes" id="UP000317835">
    <property type="component" value="Chromosome"/>
</dbReference>
<keyword evidence="10 17" id="KW-0378">Hydrolase</keyword>
<gene>
    <name evidence="17" type="primary">yfhQ</name>
    <name evidence="17" type="ORF">ElP_62990</name>
</gene>
<protein>
    <recommendedName>
        <fullName evidence="6">Adenine DNA glycosylase</fullName>
        <ecNumber evidence="5">3.2.2.31</ecNumber>
    </recommendedName>
</protein>
<dbReference type="InterPro" id="IPR004036">
    <property type="entry name" value="Endonuclease-III-like_CS2"/>
</dbReference>
<keyword evidence="12" id="KW-0411">Iron-sulfur</keyword>
<dbReference type="GO" id="GO:0035485">
    <property type="term" value="F:adenine/guanine mispair binding"/>
    <property type="evidence" value="ECO:0007669"/>
    <property type="project" value="TreeGrafter"/>
</dbReference>
<dbReference type="Gene3D" id="3.90.79.10">
    <property type="entry name" value="Nucleoside Triphosphate Pyrophosphohydrolase"/>
    <property type="match status" value="1"/>
</dbReference>
<evidence type="ECO:0000313" key="17">
    <source>
        <dbReference type="EMBL" id="QDV38347.1"/>
    </source>
</evidence>
<feature type="region of interest" description="Disordered" evidence="15">
    <location>
        <begin position="1"/>
        <end position="26"/>
    </location>
</feature>
<dbReference type="GO" id="GO:0046872">
    <property type="term" value="F:metal ion binding"/>
    <property type="evidence" value="ECO:0007669"/>
    <property type="project" value="UniProtKB-KW"/>
</dbReference>
<dbReference type="SUPFAM" id="SSF55811">
    <property type="entry name" value="Nudix"/>
    <property type="match status" value="1"/>
</dbReference>
<evidence type="ECO:0000256" key="12">
    <source>
        <dbReference type="ARBA" id="ARBA00023014"/>
    </source>
</evidence>
<feature type="compositionally biased region" description="Gly residues" evidence="15">
    <location>
        <begin position="1"/>
        <end position="15"/>
    </location>
</feature>
<evidence type="ECO:0000256" key="9">
    <source>
        <dbReference type="ARBA" id="ARBA00022763"/>
    </source>
</evidence>
<dbReference type="AlphaFoldDB" id="A0A518HBY6"/>
<dbReference type="GO" id="GO:0000701">
    <property type="term" value="F:purine-specific mismatch base pair DNA N-glycosylase activity"/>
    <property type="evidence" value="ECO:0007669"/>
    <property type="project" value="UniProtKB-EC"/>
</dbReference>
<sequence>MGRRSGAGGPGSRPGGPGPSGPDLDPGWVDRARRAMLLWFDREGRAGLPWRLDRDPYKVLVAEVMLVQTTVTAVGPFFSRFVARFPTAEALASADEADVLKAWEGLGYYRRARLLQAAARALVERHGGRVPEDPGAIRALPGVGRYIAGAVSSIAFDLPEPILEANTQRVLARWLSWPEDVRSTRSQARLWEAAARLVPPEGAGRFNQAMMDLGATICTPRAPRCLACPAADLCLARREGLQDDLPRRSTPTPPLEVSEDCVLALDGLGRLLVVRRSPGRLWEHFYEFPTVHLSGADPAGRGPGGGDPEDLGPRLRELTGVSLRIGPVVRAIRYGVTKHRVTLGARVASPVGGEPRPGPGLSAVEWLSPEALDGLPRTGATRRLSAWAAANPEALQLPTP</sequence>
<evidence type="ECO:0000256" key="11">
    <source>
        <dbReference type="ARBA" id="ARBA00023004"/>
    </source>
</evidence>
<dbReference type="EMBL" id="CP036426">
    <property type="protein sequence ID" value="QDV38347.1"/>
    <property type="molecule type" value="Genomic_DNA"/>
</dbReference>
<dbReference type="PROSITE" id="PS01155">
    <property type="entry name" value="ENDONUCLEASE_III_2"/>
    <property type="match status" value="1"/>
</dbReference>
<evidence type="ECO:0000256" key="4">
    <source>
        <dbReference type="ARBA" id="ARBA00008343"/>
    </source>
</evidence>
<dbReference type="CDD" id="cd00056">
    <property type="entry name" value="ENDO3c"/>
    <property type="match status" value="1"/>
</dbReference>
<comment type="function">
    <text evidence="3">Adenine glycosylase active on G-A mispairs. MutY also corrects error-prone DNA synthesis past GO lesions which are due to the oxidatively damaged form of guanine: 7,8-dihydro-8-oxoguanine (8-oxo-dGTP).</text>
</comment>
<evidence type="ECO:0000256" key="6">
    <source>
        <dbReference type="ARBA" id="ARBA00022023"/>
    </source>
</evidence>
<evidence type="ECO:0000256" key="14">
    <source>
        <dbReference type="ARBA" id="ARBA00023295"/>
    </source>
</evidence>
<evidence type="ECO:0000256" key="13">
    <source>
        <dbReference type="ARBA" id="ARBA00023204"/>
    </source>
</evidence>
<keyword evidence="14 17" id="KW-0326">Glycosidase</keyword>
<dbReference type="GO" id="GO:0006284">
    <property type="term" value="P:base-excision repair"/>
    <property type="evidence" value="ECO:0007669"/>
    <property type="project" value="InterPro"/>
</dbReference>